<dbReference type="InterPro" id="IPR014444">
    <property type="entry name" value="PH1575-like"/>
</dbReference>
<dbReference type="RefSeq" id="WP_108309568.1">
    <property type="nucleotide sequence ID" value="NZ_CP020921.1"/>
</dbReference>
<evidence type="ECO:0000259" key="1">
    <source>
        <dbReference type="Pfam" id="PF01937"/>
    </source>
</evidence>
<dbReference type="Gene3D" id="1.10.285.20">
    <property type="entry name" value="Uncharacterised protein PF01937, DUF89, domain 2"/>
    <property type="match status" value="1"/>
</dbReference>
<dbReference type="AlphaFoldDB" id="A0A2R4W1V6"/>
<reference evidence="2 3" key="1">
    <citation type="submission" date="2017-04" db="EMBL/GenBank/DDBJ databases">
        <title>Genomic insights into metabolism of Thermodesulfobium acidiphilum.</title>
        <authorList>
            <person name="Toshchakov S.V."/>
            <person name="Frolov E.N."/>
            <person name="Kublanov I.V."/>
            <person name="Samarov N.I."/>
            <person name="Novikov A."/>
            <person name="Lebedinsky A.V."/>
            <person name="Bonch-Osmolovskaya E.A."/>
            <person name="Chernyh N.A."/>
        </authorList>
    </citation>
    <scope>NUCLEOTIDE SEQUENCE [LARGE SCALE GENOMIC DNA]</scope>
    <source>
        <strain evidence="2 3">3127-1</strain>
    </source>
</reference>
<dbReference type="KEGG" id="taci:TDSAC_1451"/>
<feature type="domain" description="Damage-control phosphatase ARMT1-like metal-binding" evidence="1">
    <location>
        <begin position="6"/>
        <end position="280"/>
    </location>
</feature>
<dbReference type="EMBL" id="CP020921">
    <property type="protein sequence ID" value="AWB10791.1"/>
    <property type="molecule type" value="Genomic_DNA"/>
</dbReference>
<accession>A0A2R4W1V6</accession>
<keyword evidence="3" id="KW-1185">Reference proteome</keyword>
<proteinExistence type="predicted"/>
<gene>
    <name evidence="2" type="ORF">TDSAC_1451</name>
</gene>
<protein>
    <recommendedName>
        <fullName evidence="1">Damage-control phosphatase ARMT1-like metal-binding domain-containing protein</fullName>
    </recommendedName>
</protein>
<dbReference type="InterPro" id="IPR002791">
    <property type="entry name" value="ARMT1-like_metal-bd"/>
</dbReference>
<name>A0A2R4W1V6_THEAF</name>
<dbReference type="SUPFAM" id="SSF111321">
    <property type="entry name" value="AF1104-like"/>
    <property type="match status" value="1"/>
</dbReference>
<dbReference type="InterPro" id="IPR036075">
    <property type="entry name" value="ARMT-1-like_metal-bd_sf"/>
</dbReference>
<dbReference type="Pfam" id="PF01937">
    <property type="entry name" value="ARMT1-like_dom"/>
    <property type="match status" value="1"/>
</dbReference>
<evidence type="ECO:0000313" key="2">
    <source>
        <dbReference type="EMBL" id="AWB10791.1"/>
    </source>
</evidence>
<dbReference type="Gene3D" id="3.40.50.10880">
    <property type="entry name" value="Uncharacterised protein PF01937, DUF89, domain 3"/>
    <property type="match status" value="1"/>
</dbReference>
<dbReference type="Proteomes" id="UP000244792">
    <property type="component" value="Chromosome"/>
</dbReference>
<sequence>MKLCLDCIVCFQKQALFATKDLDDELRSRILKKVMFFLYNADWKTSSDEFANEVHRIIREVSGLSDPYKEIKKRSNEISLKMYPVLKKLLDRESSGNRLYTAAKIAIAGNIIDFGPSNEFDLESTIDEVMSKDLTINNFKSLEEKVVSSESMLYFADNAGEIVFDKIFIEEMLRTRNKPFEQISFVVKSGPIINDAMLEDAYEVGLDRLPNIRFLEISNGEKNSASSRRSDEVRRYIEEHDIVISKGQGNFEGLSDFHNIFFMLMAKCNVIAKELGVDIRSSVIKYKE</sequence>
<dbReference type="OrthoDB" id="9796465at2"/>
<dbReference type="PIRSF" id="PIRSF006593">
    <property type="entry name" value="UCP006593"/>
    <property type="match status" value="1"/>
</dbReference>
<organism evidence="2 3">
    <name type="scientific">Thermodesulfobium acidiphilum</name>
    <dbReference type="NCBI Taxonomy" id="1794699"/>
    <lineage>
        <taxon>Bacteria</taxon>
        <taxon>Pseudomonadati</taxon>
        <taxon>Thermodesulfobiota</taxon>
        <taxon>Thermodesulfobiia</taxon>
        <taxon>Thermodesulfobiales</taxon>
        <taxon>Thermodesulfobiaceae</taxon>
        <taxon>Thermodesulfobium</taxon>
    </lineage>
</organism>
<evidence type="ECO:0000313" key="3">
    <source>
        <dbReference type="Proteomes" id="UP000244792"/>
    </source>
</evidence>